<evidence type="ECO:0000256" key="2">
    <source>
        <dbReference type="SAM" id="Phobius"/>
    </source>
</evidence>
<gene>
    <name evidence="3" type="ORF">SPHA_63673</name>
</gene>
<name>A0A812DWI1_ACAPH</name>
<protein>
    <submittedName>
        <fullName evidence="3">Uncharacterized protein</fullName>
    </submittedName>
</protein>
<sequence length="176" mass="20534">MKEILCVSEAHESQQKLVQQLQARAKKLTKLEDLCIKQEKVIDYLQKILDKQSVTRKAGAKMEAENTELLIENKKLRQECENLKEQLEQEFLSQSFDHEKEDLNFALEQAETRIKSLETQLITKSHEWGKEKADLLIQLNEAQNGFVRGVEMAFPLVMNMFIFTVSLFLTYLQKTL</sequence>
<dbReference type="GO" id="GO:0005777">
    <property type="term" value="C:peroxisome"/>
    <property type="evidence" value="ECO:0007669"/>
    <property type="project" value="TreeGrafter"/>
</dbReference>
<dbReference type="AlphaFoldDB" id="A0A812DWI1"/>
<proteinExistence type="predicted"/>
<accession>A0A812DWI1</accession>
<feature type="coiled-coil region" evidence="1">
    <location>
        <begin position="59"/>
        <end position="127"/>
    </location>
</feature>
<keyword evidence="2" id="KW-0472">Membrane</keyword>
<dbReference type="OrthoDB" id="552574at2759"/>
<dbReference type="PANTHER" id="PTHR21623:SF2">
    <property type="entry name" value="COILED-COIL DOMAIN-CONTAINING PROTEIN 33"/>
    <property type="match status" value="1"/>
</dbReference>
<comment type="caution">
    <text evidence="3">The sequence shown here is derived from an EMBL/GenBank/DDBJ whole genome shotgun (WGS) entry which is preliminary data.</text>
</comment>
<keyword evidence="2" id="KW-1133">Transmembrane helix</keyword>
<keyword evidence="4" id="KW-1185">Reference proteome</keyword>
<organism evidence="3 4">
    <name type="scientific">Acanthosepion pharaonis</name>
    <name type="common">Pharaoh cuttlefish</name>
    <name type="synonym">Sepia pharaonis</name>
    <dbReference type="NCBI Taxonomy" id="158019"/>
    <lineage>
        <taxon>Eukaryota</taxon>
        <taxon>Metazoa</taxon>
        <taxon>Spiralia</taxon>
        <taxon>Lophotrochozoa</taxon>
        <taxon>Mollusca</taxon>
        <taxon>Cephalopoda</taxon>
        <taxon>Coleoidea</taxon>
        <taxon>Decapodiformes</taxon>
        <taxon>Sepiida</taxon>
        <taxon>Sepiina</taxon>
        <taxon>Sepiidae</taxon>
        <taxon>Acanthosepion</taxon>
    </lineage>
</organism>
<dbReference type="Proteomes" id="UP000597762">
    <property type="component" value="Unassembled WGS sequence"/>
</dbReference>
<dbReference type="PANTHER" id="PTHR21623">
    <property type="entry name" value="SPERIOLIN-BINDING FACTOR"/>
    <property type="match status" value="1"/>
</dbReference>
<keyword evidence="2" id="KW-0812">Transmembrane</keyword>
<reference evidence="3" key="1">
    <citation type="submission" date="2021-01" db="EMBL/GenBank/DDBJ databases">
        <authorList>
            <person name="Li R."/>
            <person name="Bekaert M."/>
        </authorList>
    </citation>
    <scope>NUCLEOTIDE SEQUENCE</scope>
    <source>
        <strain evidence="3">Farmed</strain>
    </source>
</reference>
<dbReference type="EMBL" id="CAHIKZ030004570">
    <property type="protein sequence ID" value="CAE1312438.1"/>
    <property type="molecule type" value="Genomic_DNA"/>
</dbReference>
<evidence type="ECO:0000313" key="3">
    <source>
        <dbReference type="EMBL" id="CAE1312438.1"/>
    </source>
</evidence>
<keyword evidence="1" id="KW-0175">Coiled coil</keyword>
<dbReference type="InterPro" id="IPR039889">
    <property type="entry name" value="CCD33"/>
</dbReference>
<feature type="transmembrane region" description="Helical" evidence="2">
    <location>
        <begin position="152"/>
        <end position="172"/>
    </location>
</feature>
<evidence type="ECO:0000313" key="4">
    <source>
        <dbReference type="Proteomes" id="UP000597762"/>
    </source>
</evidence>
<evidence type="ECO:0000256" key="1">
    <source>
        <dbReference type="SAM" id="Coils"/>
    </source>
</evidence>